<accession>A0A212J7U6</accession>
<name>A0A212J7U6_9BACT</name>
<evidence type="ECO:0000313" key="1">
    <source>
        <dbReference type="EMBL" id="SBV95513.1"/>
    </source>
</evidence>
<dbReference type="AlphaFoldDB" id="A0A212J7U6"/>
<gene>
    <name evidence="1" type="ORF">KL86DYS2_10923</name>
</gene>
<sequence>MQKDEDIDTALRILKGRTGLGSVYLMQFNGFGKGNQTNKEGNKMIPETLGKHTDKIFQLFVTRFISTLHL</sequence>
<dbReference type="RefSeq" id="WP_296947604.1">
    <property type="nucleotide sequence ID" value="NZ_LT599021.1"/>
</dbReference>
<dbReference type="EMBL" id="FLUL01000001">
    <property type="protein sequence ID" value="SBV95513.1"/>
    <property type="molecule type" value="Genomic_DNA"/>
</dbReference>
<reference evidence="1" key="1">
    <citation type="submission" date="2016-04" db="EMBL/GenBank/DDBJ databases">
        <authorList>
            <person name="Evans L.H."/>
            <person name="Alamgir A."/>
            <person name="Owens N."/>
            <person name="Weber N.D."/>
            <person name="Virtaneva K."/>
            <person name="Barbian K."/>
            <person name="Babar A."/>
            <person name="Rosenke K."/>
        </authorList>
    </citation>
    <scope>NUCLEOTIDE SEQUENCE</scope>
    <source>
        <strain evidence="1">86-2</strain>
    </source>
</reference>
<proteinExistence type="predicted"/>
<organism evidence="1">
    <name type="scientific">uncultured Dysgonomonas sp</name>
    <dbReference type="NCBI Taxonomy" id="206096"/>
    <lineage>
        <taxon>Bacteria</taxon>
        <taxon>Pseudomonadati</taxon>
        <taxon>Bacteroidota</taxon>
        <taxon>Bacteroidia</taxon>
        <taxon>Bacteroidales</taxon>
        <taxon>Dysgonomonadaceae</taxon>
        <taxon>Dysgonomonas</taxon>
        <taxon>environmental samples</taxon>
    </lineage>
</organism>
<protein>
    <submittedName>
        <fullName evidence="1">Uncharacterized protein</fullName>
    </submittedName>
</protein>